<dbReference type="Proteomes" id="UP000298663">
    <property type="component" value="Unassembled WGS sequence"/>
</dbReference>
<keyword evidence="1" id="KW-0812">Transmembrane</keyword>
<proteinExistence type="predicted"/>
<reference evidence="2 3" key="2">
    <citation type="journal article" date="2019" name="G3 (Bethesda)">
        <title>Hybrid Assembly of the Genome of the Entomopathogenic Nematode Steinernema carpocapsae Identifies the X-Chromosome.</title>
        <authorList>
            <person name="Serra L."/>
            <person name="Macchietto M."/>
            <person name="Macias-Munoz A."/>
            <person name="McGill C.J."/>
            <person name="Rodriguez I.M."/>
            <person name="Rodriguez B."/>
            <person name="Murad R."/>
            <person name="Mortazavi A."/>
        </authorList>
    </citation>
    <scope>NUCLEOTIDE SEQUENCE [LARGE SCALE GENOMIC DNA]</scope>
    <source>
        <strain evidence="2 3">ALL</strain>
    </source>
</reference>
<dbReference type="AlphaFoldDB" id="A0A4U5LYR5"/>
<feature type="transmembrane region" description="Helical" evidence="1">
    <location>
        <begin position="12"/>
        <end position="35"/>
    </location>
</feature>
<keyword evidence="3" id="KW-1185">Reference proteome</keyword>
<keyword evidence="1" id="KW-0472">Membrane</keyword>
<reference evidence="2 3" key="1">
    <citation type="journal article" date="2015" name="Genome Biol.">
        <title>Comparative genomics of Steinernema reveals deeply conserved gene regulatory networks.</title>
        <authorList>
            <person name="Dillman A.R."/>
            <person name="Macchietto M."/>
            <person name="Porter C.F."/>
            <person name="Rogers A."/>
            <person name="Williams B."/>
            <person name="Antoshechkin I."/>
            <person name="Lee M.M."/>
            <person name="Goodwin Z."/>
            <person name="Lu X."/>
            <person name="Lewis E.E."/>
            <person name="Goodrich-Blair H."/>
            <person name="Stock S.P."/>
            <person name="Adams B.J."/>
            <person name="Sternberg P.W."/>
            <person name="Mortazavi A."/>
        </authorList>
    </citation>
    <scope>NUCLEOTIDE SEQUENCE [LARGE SCALE GENOMIC DNA]</scope>
    <source>
        <strain evidence="2 3">ALL</strain>
    </source>
</reference>
<accession>A0A4U5LYR5</accession>
<name>A0A4U5LYR5_STECR</name>
<keyword evidence="1" id="KW-1133">Transmembrane helix</keyword>
<gene>
    <name evidence="2" type="ORF">L596_028554</name>
</gene>
<dbReference type="EMBL" id="AZBU02000011">
    <property type="protein sequence ID" value="TKR61448.1"/>
    <property type="molecule type" value="Genomic_DNA"/>
</dbReference>
<organism evidence="2 3">
    <name type="scientific">Steinernema carpocapsae</name>
    <name type="common">Entomopathogenic nematode</name>
    <dbReference type="NCBI Taxonomy" id="34508"/>
    <lineage>
        <taxon>Eukaryota</taxon>
        <taxon>Metazoa</taxon>
        <taxon>Ecdysozoa</taxon>
        <taxon>Nematoda</taxon>
        <taxon>Chromadorea</taxon>
        <taxon>Rhabditida</taxon>
        <taxon>Tylenchina</taxon>
        <taxon>Panagrolaimomorpha</taxon>
        <taxon>Strongyloidoidea</taxon>
        <taxon>Steinernematidae</taxon>
        <taxon>Steinernema</taxon>
    </lineage>
</organism>
<evidence type="ECO:0000313" key="2">
    <source>
        <dbReference type="EMBL" id="TKR61448.1"/>
    </source>
</evidence>
<evidence type="ECO:0000313" key="3">
    <source>
        <dbReference type="Proteomes" id="UP000298663"/>
    </source>
</evidence>
<evidence type="ECO:0000256" key="1">
    <source>
        <dbReference type="SAM" id="Phobius"/>
    </source>
</evidence>
<protein>
    <submittedName>
        <fullName evidence="2">Uncharacterized protein</fullName>
    </submittedName>
</protein>
<comment type="caution">
    <text evidence="2">The sequence shown here is derived from an EMBL/GenBank/DDBJ whole genome shotgun (WGS) entry which is preliminary data.</text>
</comment>
<sequence length="104" mass="11517">MNQSQDVVAGAFAGHLFIFVAVFVILLLLFASFKLNQRNKAQMRKRTDVSSSGQKELHIEIPALIVAYPKESYGTTVATEGSRLSYEQAVLGDPSYKCSQFTIE</sequence>